<dbReference type="Proteomes" id="UP000683310">
    <property type="component" value="Chromosome"/>
</dbReference>
<sequence length="54" mass="6141">MLRVLEAWSSVDYPDVVLFASGKVPVLEDERVAGAAGRLLDRCRITDRARVRRR</sequence>
<evidence type="ECO:0000313" key="1">
    <source>
        <dbReference type="EMBL" id="QVI19922.1"/>
    </source>
</evidence>
<name>A0ABX8CIY0_9NOCA</name>
<keyword evidence="2" id="KW-1185">Reference proteome</keyword>
<accession>A0ABX8CIY0</accession>
<reference evidence="1 2" key="1">
    <citation type="submission" date="2021-04" db="EMBL/GenBank/DDBJ databases">
        <title>Nocardia tengchongensis.</title>
        <authorList>
            <person name="Zhuang k."/>
            <person name="Ran Y."/>
            <person name="Li W."/>
        </authorList>
    </citation>
    <scope>NUCLEOTIDE SEQUENCE [LARGE SCALE GENOMIC DNA]</scope>
    <source>
        <strain evidence="1 2">CFH S0057</strain>
    </source>
</reference>
<protein>
    <submittedName>
        <fullName evidence="1">Uncharacterized protein</fullName>
    </submittedName>
</protein>
<dbReference type="EMBL" id="CP074371">
    <property type="protein sequence ID" value="QVI19922.1"/>
    <property type="molecule type" value="Genomic_DNA"/>
</dbReference>
<gene>
    <name evidence="1" type="ORF">KHQ06_27010</name>
</gene>
<evidence type="ECO:0000313" key="2">
    <source>
        <dbReference type="Proteomes" id="UP000683310"/>
    </source>
</evidence>
<proteinExistence type="predicted"/>
<organism evidence="1 2">
    <name type="scientific">Nocardia tengchongensis</name>
    <dbReference type="NCBI Taxonomy" id="2055889"/>
    <lineage>
        <taxon>Bacteria</taxon>
        <taxon>Bacillati</taxon>
        <taxon>Actinomycetota</taxon>
        <taxon>Actinomycetes</taxon>
        <taxon>Mycobacteriales</taxon>
        <taxon>Nocardiaceae</taxon>
        <taxon>Nocardia</taxon>
    </lineage>
</organism>